<feature type="transmembrane region" description="Helical" evidence="2">
    <location>
        <begin position="175"/>
        <end position="198"/>
    </location>
</feature>
<dbReference type="STRING" id="252740.A0A423VSG4"/>
<keyword evidence="5" id="KW-1185">Reference proteome</keyword>
<feature type="compositionally biased region" description="Basic and acidic residues" evidence="1">
    <location>
        <begin position="509"/>
        <end position="519"/>
    </location>
</feature>
<feature type="transmembrane region" description="Helical" evidence="2">
    <location>
        <begin position="257"/>
        <end position="277"/>
    </location>
</feature>
<evidence type="ECO:0000259" key="3">
    <source>
        <dbReference type="Pfam" id="PF01757"/>
    </source>
</evidence>
<proteinExistence type="predicted"/>
<feature type="transmembrane region" description="Helical" evidence="2">
    <location>
        <begin position="107"/>
        <end position="127"/>
    </location>
</feature>
<keyword evidence="2" id="KW-0812">Transmembrane</keyword>
<sequence length="564" mass="62701">MAIGKEGNVKWVDGLRGIASTLVVIKHIVCAFFPYLLWPAPGPEESPVLLERPYFRVFVQGRIGVAIFSFVTGYVVALKPTKNFRAGNQTSSFNSISRSALRRVPRLVLPVLLILTLSCLATQLGAFETANHCDGAGLPETSPDRQDNWLVAAYVLLQDMVRVWSHGESHYGAELWTMMPIMKGAFWVYVYLLATAYVQTKYRMMIAMALTLFRLTANDPFFGMQFFFGAFMADLQQLPEGSGPSWTRFLSQKSGLAGLRMALSATFLLIGLFIASLPDMYFEWQPWSEGLADFMRSILPRDPDLPRFSSGLGLDLIVMAIHFSPTVRDVLSSKPFLWLGRVSFAVYLLHNQFLRSVLCWMVYGFRIPEPVQDDVTGEWYQPLLEFPGPMRLFAVLPVYFALIYGAGYLWIEYVDSACARLTERVCKSIKDEEDEKSGPPLLPVADGQGGRTDRCSLPSTAAATSQPNLDADPRHTVSLRSKTAWGSRWLSIDRPLYQGSSSFYPLEQNRPRPTAERSRRGSTGTSCRRCGGSPARAAGAWSVLHCHSLAAANAVILAGLARAD</sequence>
<reference evidence="4 5" key="1">
    <citation type="submission" date="2015-09" db="EMBL/GenBank/DDBJ databases">
        <title>Host preference determinants of Valsa canker pathogens revealed by comparative genomics.</title>
        <authorList>
            <person name="Yin Z."/>
            <person name="Huang L."/>
        </authorList>
    </citation>
    <scope>NUCLEOTIDE SEQUENCE [LARGE SCALE GENOMIC DNA]</scope>
    <source>
        <strain evidence="4 5">YSFL</strain>
    </source>
</reference>
<keyword evidence="2" id="KW-0472">Membrane</keyword>
<feature type="region of interest" description="Disordered" evidence="1">
    <location>
        <begin position="432"/>
        <end position="475"/>
    </location>
</feature>
<dbReference type="Pfam" id="PF01757">
    <property type="entry name" value="Acyl_transf_3"/>
    <property type="match status" value="1"/>
</dbReference>
<gene>
    <name evidence="4" type="ORF">VSDG_06246</name>
</gene>
<feature type="transmembrane region" description="Helical" evidence="2">
    <location>
        <begin position="57"/>
        <end position="77"/>
    </location>
</feature>
<dbReference type="InterPro" id="IPR050879">
    <property type="entry name" value="Acyltransferase_3"/>
</dbReference>
<evidence type="ECO:0000256" key="1">
    <source>
        <dbReference type="SAM" id="MobiDB-lite"/>
    </source>
</evidence>
<dbReference type="Proteomes" id="UP000284375">
    <property type="component" value="Unassembled WGS sequence"/>
</dbReference>
<feature type="domain" description="Acyltransferase 3" evidence="3">
    <location>
        <begin position="10"/>
        <end position="356"/>
    </location>
</feature>
<evidence type="ECO:0000256" key="2">
    <source>
        <dbReference type="SAM" id="Phobius"/>
    </source>
</evidence>
<protein>
    <recommendedName>
        <fullName evidence="3">Acyltransferase 3 domain-containing protein</fullName>
    </recommendedName>
</protein>
<evidence type="ECO:0000313" key="5">
    <source>
        <dbReference type="Proteomes" id="UP000284375"/>
    </source>
</evidence>
<feature type="transmembrane region" description="Helical" evidence="2">
    <location>
        <begin position="392"/>
        <end position="411"/>
    </location>
</feature>
<dbReference type="PANTHER" id="PTHR23028">
    <property type="entry name" value="ACETYLTRANSFERASE"/>
    <property type="match status" value="1"/>
</dbReference>
<organism evidence="4 5">
    <name type="scientific">Cytospora chrysosperma</name>
    <name type="common">Cytospora canker fungus</name>
    <name type="synonym">Sphaeria chrysosperma</name>
    <dbReference type="NCBI Taxonomy" id="252740"/>
    <lineage>
        <taxon>Eukaryota</taxon>
        <taxon>Fungi</taxon>
        <taxon>Dikarya</taxon>
        <taxon>Ascomycota</taxon>
        <taxon>Pezizomycotina</taxon>
        <taxon>Sordariomycetes</taxon>
        <taxon>Sordariomycetidae</taxon>
        <taxon>Diaporthales</taxon>
        <taxon>Cytosporaceae</taxon>
        <taxon>Cytospora</taxon>
    </lineage>
</organism>
<dbReference type="InterPro" id="IPR002656">
    <property type="entry name" value="Acyl_transf_3_dom"/>
</dbReference>
<name>A0A423VSG4_CYTCH</name>
<feature type="region of interest" description="Disordered" evidence="1">
    <location>
        <begin position="503"/>
        <end position="529"/>
    </location>
</feature>
<dbReference type="AlphaFoldDB" id="A0A423VSG4"/>
<evidence type="ECO:0000313" key="4">
    <source>
        <dbReference type="EMBL" id="ROV93932.1"/>
    </source>
</evidence>
<dbReference type="PANTHER" id="PTHR23028:SF128">
    <property type="entry name" value="ACYLTRANSFERASE 3 DOMAIN-CONTAINING PROTEIN"/>
    <property type="match status" value="1"/>
</dbReference>
<dbReference type="EMBL" id="LJZO01000030">
    <property type="protein sequence ID" value="ROV93932.1"/>
    <property type="molecule type" value="Genomic_DNA"/>
</dbReference>
<comment type="caution">
    <text evidence="4">The sequence shown here is derived from an EMBL/GenBank/DDBJ whole genome shotgun (WGS) entry which is preliminary data.</text>
</comment>
<dbReference type="GO" id="GO:0016747">
    <property type="term" value="F:acyltransferase activity, transferring groups other than amino-acyl groups"/>
    <property type="evidence" value="ECO:0007669"/>
    <property type="project" value="InterPro"/>
</dbReference>
<dbReference type="OrthoDB" id="5405781at2759"/>
<keyword evidence="2" id="KW-1133">Transmembrane helix</keyword>
<feature type="transmembrane region" description="Helical" evidence="2">
    <location>
        <begin position="15"/>
        <end position="37"/>
    </location>
</feature>
<feature type="compositionally biased region" description="Polar residues" evidence="1">
    <location>
        <begin position="457"/>
        <end position="468"/>
    </location>
</feature>
<accession>A0A423VSG4</accession>